<dbReference type="SUPFAM" id="SSF52743">
    <property type="entry name" value="Subtilisin-like"/>
    <property type="match status" value="1"/>
</dbReference>
<feature type="active site" description="Charge relay system" evidence="5">
    <location>
        <position position="422"/>
    </location>
</feature>
<dbReference type="EMBL" id="BKAL01000001">
    <property type="protein sequence ID" value="GEP67746.1"/>
    <property type="molecule type" value="Genomic_DNA"/>
</dbReference>
<dbReference type="GO" id="GO:0004252">
    <property type="term" value="F:serine-type endopeptidase activity"/>
    <property type="evidence" value="ECO:0007669"/>
    <property type="project" value="UniProtKB-UniRule"/>
</dbReference>
<evidence type="ECO:0000256" key="1">
    <source>
        <dbReference type="ARBA" id="ARBA00011073"/>
    </source>
</evidence>
<dbReference type="AlphaFoldDB" id="A0A512P967"/>
<dbReference type="RefSeq" id="WP_179561624.1">
    <property type="nucleotide sequence ID" value="NZ_BAABBJ010000005.1"/>
</dbReference>
<evidence type="ECO:0000313" key="8">
    <source>
        <dbReference type="EMBL" id="GEP67746.1"/>
    </source>
</evidence>
<dbReference type="Proteomes" id="UP000321798">
    <property type="component" value="Unassembled WGS sequence"/>
</dbReference>
<name>A0A512P967_9CELL</name>
<dbReference type="PANTHER" id="PTHR43806:SF11">
    <property type="entry name" value="CEREVISIN-RELATED"/>
    <property type="match status" value="1"/>
</dbReference>
<evidence type="ECO:0000256" key="3">
    <source>
        <dbReference type="ARBA" id="ARBA00022801"/>
    </source>
</evidence>
<dbReference type="PANTHER" id="PTHR43806">
    <property type="entry name" value="PEPTIDASE S8"/>
    <property type="match status" value="1"/>
</dbReference>
<feature type="region of interest" description="Disordered" evidence="6">
    <location>
        <begin position="1"/>
        <end position="37"/>
    </location>
</feature>
<dbReference type="InterPro" id="IPR000209">
    <property type="entry name" value="Peptidase_S8/S53_dom"/>
</dbReference>
<feature type="compositionally biased region" description="Polar residues" evidence="6">
    <location>
        <begin position="27"/>
        <end position="37"/>
    </location>
</feature>
<dbReference type="PROSITE" id="PS00138">
    <property type="entry name" value="SUBTILASE_SER"/>
    <property type="match status" value="1"/>
</dbReference>
<comment type="similarity">
    <text evidence="1 5">Belongs to the peptidase S8 family.</text>
</comment>
<dbReference type="GO" id="GO:0006508">
    <property type="term" value="P:proteolysis"/>
    <property type="evidence" value="ECO:0007669"/>
    <property type="project" value="UniProtKB-KW"/>
</dbReference>
<sequence>MTTTGDVGREGAPFGDDYRDLAEGRPSSRTYQRVQQQVTDLRVSRSNPGVQRELSRAISSRYQERRDRQLGWIAGTGGVDVLLVDGEVLITDRTWAHRGAREYLLRRGLREAELGCPELESRLTRLVTDDPDNPVELERLDDTVAELRARGFAASLTHVTPMSPIIKNLGGPALGEPLGAFADYPAFGRDGSGQAAKVAVIDTGIDGKLRGDGWLNGVVRYRDDPATHANESNIDLLDNDPPDGFLDFAAGHGTFAAGIVAQVAPGADISVFRALRGGGAGSELEVACALVRAVREGAQIVNLSLGSHTRYDQPSLAIAAALEVVGEIEAERGEEVLVVCAAGNYGDTTPTWPAAFRRVVSVGAVSANLKPTTWSSRGFWVDCSTVGEGVLSTFVEGSESYEYTSEPDTFGEDAFARWSGTSFAAPQIAGGVARLVQEHGLSPREAYTRLLAAGVPVPDFGQAMSILPGL</sequence>
<dbReference type="InterPro" id="IPR023828">
    <property type="entry name" value="Peptidase_S8_Ser-AS"/>
</dbReference>
<keyword evidence="2 5" id="KW-0645">Protease</keyword>
<dbReference type="InterPro" id="IPR036852">
    <property type="entry name" value="Peptidase_S8/S53_dom_sf"/>
</dbReference>
<dbReference type="InterPro" id="IPR015500">
    <property type="entry name" value="Peptidase_S8_subtilisin-rel"/>
</dbReference>
<comment type="caution">
    <text evidence="8">The sequence shown here is derived from an EMBL/GenBank/DDBJ whole genome shotgun (WGS) entry which is preliminary data.</text>
</comment>
<evidence type="ECO:0000259" key="7">
    <source>
        <dbReference type="Pfam" id="PF00082"/>
    </source>
</evidence>
<feature type="active site" description="Charge relay system" evidence="5">
    <location>
        <position position="252"/>
    </location>
</feature>
<feature type="active site" description="Charge relay system" evidence="5">
    <location>
        <position position="202"/>
    </location>
</feature>
<evidence type="ECO:0000256" key="2">
    <source>
        <dbReference type="ARBA" id="ARBA00022670"/>
    </source>
</evidence>
<dbReference type="Gene3D" id="3.40.50.200">
    <property type="entry name" value="Peptidase S8/S53 domain"/>
    <property type="match status" value="1"/>
</dbReference>
<dbReference type="PROSITE" id="PS51892">
    <property type="entry name" value="SUBTILASE"/>
    <property type="match status" value="1"/>
</dbReference>
<dbReference type="CDD" id="cd00306">
    <property type="entry name" value="Peptidases_S8_S53"/>
    <property type="match status" value="1"/>
</dbReference>
<protein>
    <recommendedName>
        <fullName evidence="7">Peptidase S8/S53 domain-containing protein</fullName>
    </recommendedName>
</protein>
<proteinExistence type="inferred from homology"/>
<gene>
    <name evidence="8" type="ORF">CSO01_04610</name>
</gene>
<keyword evidence="4 5" id="KW-0720">Serine protease</keyword>
<evidence type="ECO:0000313" key="9">
    <source>
        <dbReference type="Proteomes" id="UP000321798"/>
    </source>
</evidence>
<reference evidence="8 9" key="1">
    <citation type="submission" date="2019-07" db="EMBL/GenBank/DDBJ databases">
        <title>Whole genome shotgun sequence of Cellulomonas soli NBRC 109434.</title>
        <authorList>
            <person name="Hosoyama A."/>
            <person name="Uohara A."/>
            <person name="Ohji S."/>
            <person name="Ichikawa N."/>
        </authorList>
    </citation>
    <scope>NUCLEOTIDE SEQUENCE [LARGE SCALE GENOMIC DNA]</scope>
    <source>
        <strain evidence="8 9">NBRC 109434</strain>
    </source>
</reference>
<evidence type="ECO:0000256" key="4">
    <source>
        <dbReference type="ARBA" id="ARBA00022825"/>
    </source>
</evidence>
<organism evidence="8 9">
    <name type="scientific">Cellulomonas soli</name>
    <dbReference type="NCBI Taxonomy" id="931535"/>
    <lineage>
        <taxon>Bacteria</taxon>
        <taxon>Bacillati</taxon>
        <taxon>Actinomycetota</taxon>
        <taxon>Actinomycetes</taxon>
        <taxon>Micrococcales</taxon>
        <taxon>Cellulomonadaceae</taxon>
        <taxon>Cellulomonas</taxon>
    </lineage>
</organism>
<evidence type="ECO:0000256" key="6">
    <source>
        <dbReference type="SAM" id="MobiDB-lite"/>
    </source>
</evidence>
<accession>A0A512P967</accession>
<feature type="domain" description="Peptidase S8/S53" evidence="7">
    <location>
        <begin position="193"/>
        <end position="440"/>
    </location>
</feature>
<keyword evidence="3 5" id="KW-0378">Hydrolase</keyword>
<dbReference type="Pfam" id="PF00082">
    <property type="entry name" value="Peptidase_S8"/>
    <property type="match status" value="1"/>
</dbReference>
<keyword evidence="9" id="KW-1185">Reference proteome</keyword>
<dbReference type="PRINTS" id="PR00723">
    <property type="entry name" value="SUBTILISIN"/>
</dbReference>
<evidence type="ECO:0000256" key="5">
    <source>
        <dbReference type="PROSITE-ProRule" id="PRU01240"/>
    </source>
</evidence>
<dbReference type="InterPro" id="IPR050131">
    <property type="entry name" value="Peptidase_S8_subtilisin-like"/>
</dbReference>